<feature type="compositionally biased region" description="Polar residues" evidence="3">
    <location>
        <begin position="453"/>
        <end position="462"/>
    </location>
</feature>
<evidence type="ECO:0000256" key="1">
    <source>
        <dbReference type="ARBA" id="ARBA00022441"/>
    </source>
</evidence>
<protein>
    <submittedName>
        <fullName evidence="5">Uncharacterized protein</fullName>
    </submittedName>
</protein>
<gene>
    <name evidence="5" type="ORF">EMPS_04829</name>
</gene>
<organism evidence="5 6">
    <name type="scientific">Entomortierella parvispora</name>
    <dbReference type="NCBI Taxonomy" id="205924"/>
    <lineage>
        <taxon>Eukaryota</taxon>
        <taxon>Fungi</taxon>
        <taxon>Fungi incertae sedis</taxon>
        <taxon>Mucoromycota</taxon>
        <taxon>Mortierellomycotina</taxon>
        <taxon>Mortierellomycetes</taxon>
        <taxon>Mortierellales</taxon>
        <taxon>Mortierellaceae</taxon>
        <taxon>Entomortierella</taxon>
    </lineage>
</organism>
<dbReference type="Proteomes" id="UP000827284">
    <property type="component" value="Unassembled WGS sequence"/>
</dbReference>
<evidence type="ECO:0000256" key="4">
    <source>
        <dbReference type="SAM" id="Phobius"/>
    </source>
</evidence>
<keyword evidence="1" id="KW-0880">Kelch repeat</keyword>
<keyword evidence="6" id="KW-1185">Reference proteome</keyword>
<feature type="compositionally biased region" description="Low complexity" evidence="3">
    <location>
        <begin position="431"/>
        <end position="452"/>
    </location>
</feature>
<dbReference type="InterPro" id="IPR015915">
    <property type="entry name" value="Kelch-typ_b-propeller"/>
</dbReference>
<keyword evidence="4" id="KW-0472">Membrane</keyword>
<feature type="transmembrane region" description="Helical" evidence="4">
    <location>
        <begin position="297"/>
        <end position="319"/>
    </location>
</feature>
<reference evidence="5" key="1">
    <citation type="submission" date="2021-11" db="EMBL/GenBank/DDBJ databases">
        <authorList>
            <person name="Herlambang A."/>
            <person name="Guo Y."/>
            <person name="Takashima Y."/>
            <person name="Nishizawa T."/>
        </authorList>
    </citation>
    <scope>NUCLEOTIDE SEQUENCE</scope>
    <source>
        <strain evidence="5">E1425</strain>
    </source>
</reference>
<dbReference type="PANTHER" id="PTHR46093:SF17">
    <property type="entry name" value="ZMP:0000001301"/>
    <property type="match status" value="1"/>
</dbReference>
<dbReference type="Pfam" id="PF24681">
    <property type="entry name" value="Kelch_KLHDC2_KLHL20_DRC7"/>
    <property type="match status" value="1"/>
</dbReference>
<feature type="region of interest" description="Disordered" evidence="3">
    <location>
        <begin position="327"/>
        <end position="400"/>
    </location>
</feature>
<dbReference type="AlphaFoldDB" id="A0A9P3H949"/>
<feature type="compositionally biased region" description="Polar residues" evidence="3">
    <location>
        <begin position="267"/>
        <end position="285"/>
    </location>
</feature>
<accession>A0A9P3H949</accession>
<dbReference type="OrthoDB" id="432528at2759"/>
<feature type="region of interest" description="Disordered" evidence="3">
    <location>
        <begin position="412"/>
        <end position="467"/>
    </location>
</feature>
<proteinExistence type="predicted"/>
<dbReference type="EMBL" id="BQFW01000007">
    <property type="protein sequence ID" value="GJJ72471.1"/>
    <property type="molecule type" value="Genomic_DNA"/>
</dbReference>
<feature type="compositionally biased region" description="Polar residues" evidence="3">
    <location>
        <begin position="357"/>
        <end position="379"/>
    </location>
</feature>
<evidence type="ECO:0000313" key="5">
    <source>
        <dbReference type="EMBL" id="GJJ72471.1"/>
    </source>
</evidence>
<feature type="compositionally biased region" description="Basic and acidic residues" evidence="3">
    <location>
        <begin position="417"/>
        <end position="429"/>
    </location>
</feature>
<reference evidence="5" key="2">
    <citation type="journal article" date="2022" name="Microbiol. Resour. Announc.">
        <title>Whole-Genome Sequence of Entomortierella parvispora E1425, a Mucoromycotan Fungus Associated with Burkholderiaceae-Related Endosymbiotic Bacteria.</title>
        <authorList>
            <person name="Herlambang A."/>
            <person name="Guo Y."/>
            <person name="Takashima Y."/>
            <person name="Narisawa K."/>
            <person name="Ohta H."/>
            <person name="Nishizawa T."/>
        </authorList>
    </citation>
    <scope>NUCLEOTIDE SEQUENCE</scope>
    <source>
        <strain evidence="5">E1425</strain>
    </source>
</reference>
<dbReference type="Gene3D" id="2.120.10.80">
    <property type="entry name" value="Kelch-type beta propeller"/>
    <property type="match status" value="1"/>
</dbReference>
<dbReference type="PANTHER" id="PTHR46093">
    <property type="entry name" value="ACYL-COA-BINDING DOMAIN-CONTAINING PROTEIN 5"/>
    <property type="match status" value="1"/>
</dbReference>
<name>A0A9P3H949_9FUNG</name>
<dbReference type="SUPFAM" id="SSF117281">
    <property type="entry name" value="Kelch motif"/>
    <property type="match status" value="1"/>
</dbReference>
<keyword evidence="2" id="KW-0677">Repeat</keyword>
<evidence type="ECO:0000313" key="6">
    <source>
        <dbReference type="Proteomes" id="UP000827284"/>
    </source>
</evidence>
<comment type="caution">
    <text evidence="5">The sequence shown here is derived from an EMBL/GenBank/DDBJ whole genome shotgun (WGS) entry which is preliminary data.</text>
</comment>
<feature type="region of interest" description="Disordered" evidence="3">
    <location>
        <begin position="267"/>
        <end position="293"/>
    </location>
</feature>
<evidence type="ECO:0000256" key="2">
    <source>
        <dbReference type="ARBA" id="ARBA00022737"/>
    </source>
</evidence>
<keyword evidence="4" id="KW-1133">Transmembrane helix</keyword>
<keyword evidence="4" id="KW-0812">Transmembrane</keyword>
<sequence>MAVSPDKTQLVLWGLQQLNPDDRFLITYNIPGNTWSDIIFAPSLQTLGFVSVVIDPTSRGMGVMYAPAGCYSGATMLGMCLNNLDKRLMTYESMPKSLMPDRINFFSFVYCTLRKTMLLYGGVGGNNNETNPNLYEYSPSNSIWSLVVPQGNPPGDIQRHCMVETTDGTKMIVFGGMNLGQQVKSRLSIFHVENMTWTEGADAGAANARMGHVCATNGDSFVVWGGLTLQNGKAVMTNNIPLIYNIPKNKWVHTFVVTDPPPPILSNTTSASTFTRPMPSPSDNASLPSPSVTSSSVGAAVGGAVGGIAAVAAIGFFIFKRRRRRGNIARSSSQSKGLNSDHHMRSKAQNGGGNASDDINSYDNNPGSAVLQLPSTSVQRPAHPYSHSPPHFVQQFQSSPLQTEQSFLLHGGNSWELKPDNMRGHDGKQGEPGSPGSWGISSSLHSPPSFQSTISPSMTGSPQGFIRSFPVDQQHYSHFYDGAKADSQGPFRSINHHSTDMPYSGYPQYTPIGLDSQDSRLDLRSPQQPGPGVEMSPAAWMAAMNTRSFFGNPHGAIGHRSHVSGEIGVLGSYFPSPPLGSYFPSAPGQQSPAQPEPDLIQMKLMLMKAQHELELEKIRREQESQRQLVGRQLNERQFASGSE</sequence>
<evidence type="ECO:0000256" key="3">
    <source>
        <dbReference type="SAM" id="MobiDB-lite"/>
    </source>
</evidence>